<accession>A0A927FAV4</accession>
<dbReference type="PANTHER" id="PTHR36437:SF2">
    <property type="entry name" value="GLYOXALASE_BLEOMYCIN RESISTANCE PROTEIN_DIOXYGENASE"/>
    <property type="match status" value="1"/>
</dbReference>
<proteinExistence type="predicted"/>
<protein>
    <submittedName>
        <fullName evidence="2">VOC family protein</fullName>
    </submittedName>
</protein>
<feature type="domain" description="VOC" evidence="1">
    <location>
        <begin position="2"/>
        <end position="127"/>
    </location>
</feature>
<dbReference type="InterPro" id="IPR004360">
    <property type="entry name" value="Glyas_Fos-R_dOase_dom"/>
</dbReference>
<reference evidence="2" key="1">
    <citation type="submission" date="2020-09" db="EMBL/GenBank/DDBJ databases">
        <title>Pelagicoccus enzymogenes sp. nov. with an EPS production, isolated from marine sediment.</title>
        <authorList>
            <person name="Feng X."/>
        </authorList>
    </citation>
    <scope>NUCLEOTIDE SEQUENCE</scope>
    <source>
        <strain evidence="2">NFK12</strain>
    </source>
</reference>
<evidence type="ECO:0000313" key="3">
    <source>
        <dbReference type="Proteomes" id="UP000622317"/>
    </source>
</evidence>
<dbReference type="InterPro" id="IPR029068">
    <property type="entry name" value="Glyas_Bleomycin-R_OHBP_Dase"/>
</dbReference>
<sequence>MKITLTSIPVNDQGQAIAFYTDKLGFVKKEDIAMGEHRWLTVTAPEGAPGVELLLEPLAFPPAQEYYKTLFEAGIPAAQFETDELDREVEKMKTLGVVFRGEPQEMDEVRYVIFEDSCGNIICLTQKDRS</sequence>
<name>A0A927FAV4_9BACT</name>
<dbReference type="RefSeq" id="WP_191618076.1">
    <property type="nucleotide sequence ID" value="NZ_JACYFG010000038.1"/>
</dbReference>
<organism evidence="2 3">
    <name type="scientific">Pelagicoccus enzymogenes</name>
    <dbReference type="NCBI Taxonomy" id="2773457"/>
    <lineage>
        <taxon>Bacteria</taxon>
        <taxon>Pseudomonadati</taxon>
        <taxon>Verrucomicrobiota</taxon>
        <taxon>Opitutia</taxon>
        <taxon>Puniceicoccales</taxon>
        <taxon>Pelagicoccaceae</taxon>
        <taxon>Pelagicoccus</taxon>
    </lineage>
</organism>
<dbReference type="EMBL" id="JACYFG010000038">
    <property type="protein sequence ID" value="MBD5780971.1"/>
    <property type="molecule type" value="Genomic_DNA"/>
</dbReference>
<evidence type="ECO:0000259" key="1">
    <source>
        <dbReference type="PROSITE" id="PS51819"/>
    </source>
</evidence>
<dbReference type="SUPFAM" id="SSF54593">
    <property type="entry name" value="Glyoxalase/Bleomycin resistance protein/Dihydroxybiphenyl dioxygenase"/>
    <property type="match status" value="1"/>
</dbReference>
<dbReference type="Gene3D" id="3.10.180.10">
    <property type="entry name" value="2,3-Dihydroxybiphenyl 1,2-Dioxygenase, domain 1"/>
    <property type="match status" value="1"/>
</dbReference>
<dbReference type="InterPro" id="IPR037523">
    <property type="entry name" value="VOC_core"/>
</dbReference>
<dbReference type="Pfam" id="PF00903">
    <property type="entry name" value="Glyoxalase"/>
    <property type="match status" value="1"/>
</dbReference>
<gene>
    <name evidence="2" type="ORF">IEN85_15835</name>
</gene>
<comment type="caution">
    <text evidence="2">The sequence shown here is derived from an EMBL/GenBank/DDBJ whole genome shotgun (WGS) entry which is preliminary data.</text>
</comment>
<dbReference type="AlphaFoldDB" id="A0A927FAV4"/>
<dbReference type="PANTHER" id="PTHR36437">
    <property type="entry name" value="GLYOXALASE/BLEOMYCIN RESISTANCE PROTEIN/DIOXYGENASE"/>
    <property type="match status" value="1"/>
</dbReference>
<dbReference type="Proteomes" id="UP000622317">
    <property type="component" value="Unassembled WGS sequence"/>
</dbReference>
<dbReference type="CDD" id="cd07263">
    <property type="entry name" value="VOC_like"/>
    <property type="match status" value="1"/>
</dbReference>
<evidence type="ECO:0000313" key="2">
    <source>
        <dbReference type="EMBL" id="MBD5780971.1"/>
    </source>
</evidence>
<dbReference type="PROSITE" id="PS51819">
    <property type="entry name" value="VOC"/>
    <property type="match status" value="1"/>
</dbReference>
<keyword evidence="3" id="KW-1185">Reference proteome</keyword>